<dbReference type="GO" id="GO:0016787">
    <property type="term" value="F:hydrolase activity"/>
    <property type="evidence" value="ECO:0007669"/>
    <property type="project" value="UniProtKB-KW"/>
</dbReference>
<dbReference type="PANTHER" id="PTHR43791">
    <property type="entry name" value="PERMEASE-RELATED"/>
    <property type="match status" value="1"/>
</dbReference>
<dbReference type="STRING" id="1664694.A0A0N0NKT0"/>
<feature type="transmembrane region" description="Helical" evidence="9">
    <location>
        <begin position="318"/>
        <end position="340"/>
    </location>
</feature>
<feature type="domain" description="Sulfatase N-terminal" evidence="10">
    <location>
        <begin position="406"/>
        <end position="639"/>
    </location>
</feature>
<organism evidence="11 12">
    <name type="scientific">Cyphellophora attinorum</name>
    <dbReference type="NCBI Taxonomy" id="1664694"/>
    <lineage>
        <taxon>Eukaryota</taxon>
        <taxon>Fungi</taxon>
        <taxon>Dikarya</taxon>
        <taxon>Ascomycota</taxon>
        <taxon>Pezizomycotina</taxon>
        <taxon>Eurotiomycetes</taxon>
        <taxon>Chaetothyriomycetidae</taxon>
        <taxon>Chaetothyriales</taxon>
        <taxon>Cyphellophoraceae</taxon>
        <taxon>Cyphellophora</taxon>
    </lineage>
</organism>
<proteinExistence type="inferred from homology"/>
<evidence type="ECO:0000313" key="12">
    <source>
        <dbReference type="Proteomes" id="UP000038010"/>
    </source>
</evidence>
<feature type="transmembrane region" description="Helical" evidence="9">
    <location>
        <begin position="173"/>
        <end position="195"/>
    </location>
</feature>
<dbReference type="Pfam" id="PF00884">
    <property type="entry name" value="Sulfatase"/>
    <property type="match status" value="1"/>
</dbReference>
<dbReference type="AlphaFoldDB" id="A0A0N0NKT0"/>
<evidence type="ECO:0000256" key="9">
    <source>
        <dbReference type="SAM" id="Phobius"/>
    </source>
</evidence>
<dbReference type="OrthoDB" id="2985014at2759"/>
<sequence length="662" mass="73937">MDITKQPSRTDAAEKAPTTPDSVSEPEQPYWTPDEEKRVVRKLDSIVMPLLMMAFFALQLDRGNIGNALTDFFFRDVGITQNQFNIGQQLLSLGIVLLEVPSNFILYRVGPAKWIGVQIIAWGFVATFQAFQKGVAAFMVTRLLLGLTESGFIPAGLYTITRFYKRDETSKRFSWFFIGNQSAQAISGLLAYAVLHMRGIGGRAGWFWLFLLEGLFTILVGCIFTSLFPLSPLRPVPWLAKLQYFNEREKTILLQRVLLDDPSKRHPEHNISKAEFKSVFTNWRLIPHVLLTISGLAPSSVMWNYAPTLIRGYGYGRLRSNAMVSIGQWCSLILTVTWGFLADRWGRRGPLVTLGVLCWWACVVASRTLIYSHNAKSRFAALTLGIAVSSFWHPVNGSWMALNARTAGFSDVGAFGSEIKTPNLNSLAEDGVRFTDFHAAAACSPTRSMLLSGTDNHIAGVGAMIESIKEYQKGQPGYEGYLNERVAALPELLRDAGYFTLMSGKWHLGLDRKHWPSERGFDRSFALLPGAANHYGWEPQLARKDEKIPGVLAKTPVFYAENDKALGPADLGQDFFSSKSFTDKLLGFLEDRSAEQQQQPFFAYLPFSAPHWPLQAPEADRIAYRGRYADGPEVLRQQRLTNLKGLGSYPSTPSLTESSALQ</sequence>
<keyword evidence="3" id="KW-0813">Transport</keyword>
<evidence type="ECO:0000256" key="7">
    <source>
        <dbReference type="ARBA" id="ARBA00023136"/>
    </source>
</evidence>
<dbReference type="VEuPathDB" id="FungiDB:AB675_11990"/>
<keyword evidence="6 9" id="KW-1133">Transmembrane helix</keyword>
<evidence type="ECO:0000256" key="5">
    <source>
        <dbReference type="ARBA" id="ARBA00022801"/>
    </source>
</evidence>
<feature type="transmembrane region" description="Helical" evidence="9">
    <location>
        <begin position="43"/>
        <end position="60"/>
    </location>
</feature>
<dbReference type="InterPro" id="IPR036259">
    <property type="entry name" value="MFS_trans_sf"/>
</dbReference>
<dbReference type="Pfam" id="PF07690">
    <property type="entry name" value="MFS_1"/>
    <property type="match status" value="1"/>
</dbReference>
<reference evidence="11 12" key="1">
    <citation type="submission" date="2015-06" db="EMBL/GenBank/DDBJ databases">
        <title>Draft genome of the ant-associated black yeast Phialophora attae CBS 131958.</title>
        <authorList>
            <person name="Moreno L.F."/>
            <person name="Stielow B.J."/>
            <person name="de Hoog S."/>
            <person name="Vicente V.A."/>
            <person name="Weiss V.A."/>
            <person name="de Vries M."/>
            <person name="Cruz L.M."/>
            <person name="Souza E.M."/>
        </authorList>
    </citation>
    <scope>NUCLEOTIDE SEQUENCE [LARGE SCALE GENOMIC DNA]</scope>
    <source>
        <strain evidence="11 12">CBS 131958</strain>
    </source>
</reference>
<evidence type="ECO:0000256" key="6">
    <source>
        <dbReference type="ARBA" id="ARBA00022989"/>
    </source>
</evidence>
<dbReference type="PROSITE" id="PS00149">
    <property type="entry name" value="SULFATASE_2"/>
    <property type="match status" value="1"/>
</dbReference>
<comment type="subcellular location">
    <subcellularLocation>
        <location evidence="1">Membrane</location>
        <topology evidence="1">Multi-pass membrane protein</topology>
    </subcellularLocation>
</comment>
<keyword evidence="5" id="KW-0378">Hydrolase</keyword>
<evidence type="ECO:0000313" key="11">
    <source>
        <dbReference type="EMBL" id="KPI38388.1"/>
    </source>
</evidence>
<keyword evidence="7 9" id="KW-0472">Membrane</keyword>
<dbReference type="GeneID" id="28732765"/>
<feature type="transmembrane region" description="Helical" evidence="9">
    <location>
        <begin position="112"/>
        <end position="131"/>
    </location>
</feature>
<dbReference type="Gene3D" id="1.20.1250.20">
    <property type="entry name" value="MFS general substrate transporter like domains"/>
    <property type="match status" value="2"/>
</dbReference>
<evidence type="ECO:0000256" key="1">
    <source>
        <dbReference type="ARBA" id="ARBA00004141"/>
    </source>
</evidence>
<dbReference type="SUPFAM" id="SSF103473">
    <property type="entry name" value="MFS general substrate transporter"/>
    <property type="match status" value="1"/>
</dbReference>
<feature type="transmembrane region" description="Helical" evidence="9">
    <location>
        <begin position="285"/>
        <end position="306"/>
    </location>
</feature>
<protein>
    <submittedName>
        <fullName evidence="11">Arylsulfatase</fullName>
    </submittedName>
</protein>
<evidence type="ECO:0000256" key="2">
    <source>
        <dbReference type="ARBA" id="ARBA00008779"/>
    </source>
</evidence>
<dbReference type="GO" id="GO:0016020">
    <property type="term" value="C:membrane"/>
    <property type="evidence" value="ECO:0007669"/>
    <property type="project" value="UniProtKB-SubCell"/>
</dbReference>
<feature type="transmembrane region" description="Helical" evidence="9">
    <location>
        <begin position="207"/>
        <end position="228"/>
    </location>
</feature>
<dbReference type="InterPro" id="IPR024607">
    <property type="entry name" value="Sulfatase_CS"/>
</dbReference>
<dbReference type="Proteomes" id="UP000038010">
    <property type="component" value="Unassembled WGS sequence"/>
</dbReference>
<evidence type="ECO:0000256" key="8">
    <source>
        <dbReference type="SAM" id="MobiDB-lite"/>
    </source>
</evidence>
<feature type="transmembrane region" description="Helical" evidence="9">
    <location>
        <begin position="352"/>
        <end position="370"/>
    </location>
</feature>
<keyword evidence="4 9" id="KW-0812">Transmembrane</keyword>
<dbReference type="PANTHER" id="PTHR43791:SF32">
    <property type="entry name" value="MAJOR FACILITATOR SUPERFAMILY (MFS) PROFILE DOMAIN-CONTAINING PROTEIN"/>
    <property type="match status" value="1"/>
</dbReference>
<dbReference type="EMBL" id="LFJN01000019">
    <property type="protein sequence ID" value="KPI38388.1"/>
    <property type="molecule type" value="Genomic_DNA"/>
</dbReference>
<dbReference type="InterPro" id="IPR011701">
    <property type="entry name" value="MFS"/>
</dbReference>
<dbReference type="RefSeq" id="XP_017998351.1">
    <property type="nucleotide sequence ID" value="XM_018140884.1"/>
</dbReference>
<name>A0A0N0NKT0_9EURO</name>
<comment type="similarity">
    <text evidence="2">Belongs to the sulfatase family.</text>
</comment>
<dbReference type="GO" id="GO:0022857">
    <property type="term" value="F:transmembrane transporter activity"/>
    <property type="evidence" value="ECO:0007669"/>
    <property type="project" value="InterPro"/>
</dbReference>
<evidence type="ECO:0000256" key="3">
    <source>
        <dbReference type="ARBA" id="ARBA00022448"/>
    </source>
</evidence>
<feature type="region of interest" description="Disordered" evidence="8">
    <location>
        <begin position="1"/>
        <end position="31"/>
    </location>
</feature>
<evidence type="ECO:0000259" key="10">
    <source>
        <dbReference type="Pfam" id="PF00884"/>
    </source>
</evidence>
<comment type="caution">
    <text evidence="11">The sequence shown here is derived from an EMBL/GenBank/DDBJ whole genome shotgun (WGS) entry which is preliminary data.</text>
</comment>
<keyword evidence="12" id="KW-1185">Reference proteome</keyword>
<dbReference type="InterPro" id="IPR017850">
    <property type="entry name" value="Alkaline_phosphatase_core_sf"/>
</dbReference>
<dbReference type="SUPFAM" id="SSF53649">
    <property type="entry name" value="Alkaline phosphatase-like"/>
    <property type="match status" value="1"/>
</dbReference>
<dbReference type="Gene3D" id="3.40.720.10">
    <property type="entry name" value="Alkaline Phosphatase, subunit A"/>
    <property type="match status" value="1"/>
</dbReference>
<feature type="transmembrane region" description="Helical" evidence="9">
    <location>
        <begin position="143"/>
        <end position="161"/>
    </location>
</feature>
<dbReference type="InterPro" id="IPR000917">
    <property type="entry name" value="Sulfatase_N"/>
</dbReference>
<gene>
    <name evidence="11" type="ORF">AB675_11990</name>
</gene>
<accession>A0A0N0NKT0</accession>
<evidence type="ECO:0000256" key="4">
    <source>
        <dbReference type="ARBA" id="ARBA00022692"/>
    </source>
</evidence>